<sequence length="225" mass="24384">MASSIRGIEVNGSRRRWFRDFGHRVLLLRRSLGDVRDGSTRSGASRVARPTGTRITFRWREYDGDHSGARRSFGAGGPLMGMKFALRAVVTAAALALLGGCAASPESLNSRDVADSRSFSESYEEIYRRLMEAGKSCNPPVRVFGNPANPGGGQIEAEGELHRDRGFAEFRLVAGSYGVRMNYFVAARIEKAGSGSRVTIKVSNPMGAGPLSSRIYRWASGDSSC</sequence>
<dbReference type="Proteomes" id="UP000886476">
    <property type="component" value="Unassembled WGS sequence"/>
</dbReference>
<dbReference type="EMBL" id="JABFDN010000004">
    <property type="protein sequence ID" value="NPU66551.1"/>
    <property type="molecule type" value="Genomic_DNA"/>
</dbReference>
<evidence type="ECO:0000313" key="2">
    <source>
        <dbReference type="Proteomes" id="UP000886476"/>
    </source>
</evidence>
<gene>
    <name evidence="1" type="ORF">HL667_16220</name>
</gene>
<keyword evidence="2" id="KW-1185">Reference proteome</keyword>
<proteinExistence type="predicted"/>
<dbReference type="RefSeq" id="WP_172111614.1">
    <property type="nucleotide sequence ID" value="NZ_JABFDN010000004.1"/>
</dbReference>
<evidence type="ECO:0000313" key="1">
    <source>
        <dbReference type="EMBL" id="NPU66551.1"/>
    </source>
</evidence>
<reference evidence="1" key="1">
    <citation type="submission" date="2020-05" db="EMBL/GenBank/DDBJ databases">
        <title>Nod-independent and nitrogen-fixing Bradyrhizobium aeschynomene sp. nov. isolated from nodules of Aeschynomene indica.</title>
        <authorList>
            <person name="Zhang Z."/>
        </authorList>
    </citation>
    <scope>NUCLEOTIDE SEQUENCE</scope>
    <source>
        <strain evidence="1">83012</strain>
    </source>
</reference>
<accession>A0ABX2CE98</accession>
<organism evidence="1 2">
    <name type="scientific">Bradyrhizobium aeschynomenes</name>
    <dbReference type="NCBI Taxonomy" id="2734909"/>
    <lineage>
        <taxon>Bacteria</taxon>
        <taxon>Pseudomonadati</taxon>
        <taxon>Pseudomonadota</taxon>
        <taxon>Alphaproteobacteria</taxon>
        <taxon>Hyphomicrobiales</taxon>
        <taxon>Nitrobacteraceae</taxon>
        <taxon>Bradyrhizobium</taxon>
    </lineage>
</organism>
<protein>
    <recommendedName>
        <fullName evidence="3">Lipoprotein</fullName>
    </recommendedName>
</protein>
<evidence type="ECO:0008006" key="3">
    <source>
        <dbReference type="Google" id="ProtNLM"/>
    </source>
</evidence>
<name>A0ABX2CE98_9BRAD</name>
<comment type="caution">
    <text evidence="1">The sequence shown here is derived from an EMBL/GenBank/DDBJ whole genome shotgun (WGS) entry which is preliminary data.</text>
</comment>